<dbReference type="AlphaFoldDB" id="A0AAQ3QF51"/>
<evidence type="ECO:0000256" key="1">
    <source>
        <dbReference type="SAM" id="MobiDB-lite"/>
    </source>
</evidence>
<proteinExistence type="predicted"/>
<protein>
    <submittedName>
        <fullName evidence="2">Vicilin-like seed storage protein</fullName>
    </submittedName>
</protein>
<dbReference type="SUPFAM" id="SSF51182">
    <property type="entry name" value="RmlC-like cupins"/>
    <property type="match status" value="1"/>
</dbReference>
<sequence length="156" mass="18505">MVGPHWNPSATEIDIVINGNGVLQVGCASKVSGESDDNIRCEEVSPQCLNAHRELRILIEKMEEQAQRVKLRGDDKEEKEEGREVEEREEREEEREAEPPKREEEERTEREQEGEEEEERAAWEIEDTTRGPVRNRTRRLHWYDIPRQWSGRQTQW</sequence>
<evidence type="ECO:0000313" key="2">
    <source>
        <dbReference type="EMBL" id="WOL10521.1"/>
    </source>
</evidence>
<dbReference type="InterPro" id="IPR011051">
    <property type="entry name" value="RmlC_Cupin_sf"/>
</dbReference>
<organism evidence="2 3">
    <name type="scientific">Canna indica</name>
    <name type="common">Indian-shot</name>
    <dbReference type="NCBI Taxonomy" id="4628"/>
    <lineage>
        <taxon>Eukaryota</taxon>
        <taxon>Viridiplantae</taxon>
        <taxon>Streptophyta</taxon>
        <taxon>Embryophyta</taxon>
        <taxon>Tracheophyta</taxon>
        <taxon>Spermatophyta</taxon>
        <taxon>Magnoliopsida</taxon>
        <taxon>Liliopsida</taxon>
        <taxon>Zingiberales</taxon>
        <taxon>Cannaceae</taxon>
        <taxon>Canna</taxon>
    </lineage>
</organism>
<name>A0AAQ3QF51_9LILI</name>
<feature type="compositionally biased region" description="Basic and acidic residues" evidence="1">
    <location>
        <begin position="67"/>
        <end position="88"/>
    </location>
</feature>
<dbReference type="InterPro" id="IPR014710">
    <property type="entry name" value="RmlC-like_jellyroll"/>
</dbReference>
<dbReference type="Proteomes" id="UP001327560">
    <property type="component" value="Chromosome 6"/>
</dbReference>
<dbReference type="Gene3D" id="2.60.120.10">
    <property type="entry name" value="Jelly Rolls"/>
    <property type="match status" value="1"/>
</dbReference>
<accession>A0AAQ3QF51</accession>
<evidence type="ECO:0000313" key="3">
    <source>
        <dbReference type="Proteomes" id="UP001327560"/>
    </source>
</evidence>
<gene>
    <name evidence="2" type="ORF">Cni_G19278</name>
</gene>
<feature type="region of interest" description="Disordered" evidence="1">
    <location>
        <begin position="67"/>
        <end position="137"/>
    </location>
</feature>
<feature type="compositionally biased region" description="Basic and acidic residues" evidence="1">
    <location>
        <begin position="97"/>
        <end position="111"/>
    </location>
</feature>
<feature type="compositionally biased region" description="Basic and acidic residues" evidence="1">
    <location>
        <begin position="120"/>
        <end position="129"/>
    </location>
</feature>
<dbReference type="EMBL" id="CP136895">
    <property type="protein sequence ID" value="WOL10521.1"/>
    <property type="molecule type" value="Genomic_DNA"/>
</dbReference>
<keyword evidence="3" id="KW-1185">Reference proteome</keyword>
<reference evidence="2 3" key="1">
    <citation type="submission" date="2023-10" db="EMBL/GenBank/DDBJ databases">
        <title>Chromosome-scale genome assembly provides insights into flower coloration mechanisms of Canna indica.</title>
        <authorList>
            <person name="Li C."/>
        </authorList>
    </citation>
    <scope>NUCLEOTIDE SEQUENCE [LARGE SCALE GENOMIC DNA]</scope>
    <source>
        <tissue evidence="2">Flower</tissue>
    </source>
</reference>